<dbReference type="PROSITE" id="PS50113">
    <property type="entry name" value="PAC"/>
    <property type="match status" value="2"/>
</dbReference>
<proteinExistence type="predicted"/>
<dbReference type="InterPro" id="IPR003661">
    <property type="entry name" value="HisK_dim/P_dom"/>
</dbReference>
<feature type="domain" description="PAC" evidence="11">
    <location>
        <begin position="217"/>
        <end position="273"/>
    </location>
</feature>
<dbReference type="InterPro" id="IPR000700">
    <property type="entry name" value="PAS-assoc_C"/>
</dbReference>
<evidence type="ECO:0000256" key="1">
    <source>
        <dbReference type="ARBA" id="ARBA00000085"/>
    </source>
</evidence>
<dbReference type="SUPFAM" id="SSF55874">
    <property type="entry name" value="ATPase domain of HSP90 chaperone/DNA topoisomerase II/histidine kinase"/>
    <property type="match status" value="1"/>
</dbReference>
<dbReference type="Gene3D" id="3.30.565.10">
    <property type="entry name" value="Histidine kinase-like ATPase, C-terminal domain"/>
    <property type="match status" value="1"/>
</dbReference>
<protein>
    <recommendedName>
        <fullName evidence="2">histidine kinase</fullName>
        <ecNumber evidence="2">2.7.13.3</ecNumber>
    </recommendedName>
</protein>
<feature type="domain" description="Histidine kinase" evidence="9">
    <location>
        <begin position="413"/>
        <end position="616"/>
    </location>
</feature>
<dbReference type="InterPro" id="IPR036890">
    <property type="entry name" value="HATPase_C_sf"/>
</dbReference>
<dbReference type="InterPro" id="IPR000014">
    <property type="entry name" value="PAS"/>
</dbReference>
<reference evidence="12" key="1">
    <citation type="submission" date="2023-06" db="EMBL/GenBank/DDBJ databases">
        <title>Draft Genome Sequences of Representative Paenibacillus Polymyxa, Bacillus cereus, Fictibacillus sp., and Brevibacillus agri Strains Isolated from Amazonian Dark Earth.</title>
        <authorList>
            <person name="Pellegrinetti T.A."/>
            <person name="Cunha I.C.M."/>
            <person name="Chaves M.G."/>
            <person name="Freitas A.S."/>
            <person name="Silva A.V.R."/>
            <person name="Tsai S.M."/>
            <person name="Mendes L.W."/>
        </authorList>
    </citation>
    <scope>NUCLEOTIDE SEQUENCE</scope>
    <source>
        <strain evidence="12">CENA-BCM004</strain>
    </source>
</reference>
<dbReference type="SMART" id="SM00388">
    <property type="entry name" value="HisKA"/>
    <property type="match status" value="1"/>
</dbReference>
<dbReference type="InterPro" id="IPR004358">
    <property type="entry name" value="Sig_transdc_His_kin-like_C"/>
</dbReference>
<accession>A0ABT8E3E3</accession>
<dbReference type="NCBIfam" id="TIGR00229">
    <property type="entry name" value="sensory_box"/>
    <property type="match status" value="2"/>
</dbReference>
<evidence type="ECO:0000256" key="4">
    <source>
        <dbReference type="ARBA" id="ARBA00022679"/>
    </source>
</evidence>
<dbReference type="SMART" id="SM00387">
    <property type="entry name" value="HATPase_c"/>
    <property type="match status" value="1"/>
</dbReference>
<keyword evidence="8" id="KW-0902">Two-component regulatory system</keyword>
<organism evidence="12 13">
    <name type="scientific">Fictibacillus terranigra</name>
    <dbReference type="NCBI Taxonomy" id="3058424"/>
    <lineage>
        <taxon>Bacteria</taxon>
        <taxon>Bacillati</taxon>
        <taxon>Bacillota</taxon>
        <taxon>Bacilli</taxon>
        <taxon>Bacillales</taxon>
        <taxon>Fictibacillaceae</taxon>
        <taxon>Fictibacillus</taxon>
    </lineage>
</organism>
<dbReference type="Gene3D" id="1.10.287.130">
    <property type="match status" value="1"/>
</dbReference>
<evidence type="ECO:0000256" key="8">
    <source>
        <dbReference type="ARBA" id="ARBA00023012"/>
    </source>
</evidence>
<dbReference type="InterPro" id="IPR035965">
    <property type="entry name" value="PAS-like_dom_sf"/>
</dbReference>
<evidence type="ECO:0000256" key="3">
    <source>
        <dbReference type="ARBA" id="ARBA00022553"/>
    </source>
</evidence>
<dbReference type="PROSITE" id="PS50112">
    <property type="entry name" value="PAS"/>
    <property type="match status" value="2"/>
</dbReference>
<keyword evidence="7" id="KW-0067">ATP-binding</keyword>
<dbReference type="RefSeq" id="WP_290398543.1">
    <property type="nucleotide sequence ID" value="NZ_JAUHLN010000001.1"/>
</dbReference>
<dbReference type="PROSITE" id="PS50109">
    <property type="entry name" value="HIS_KIN"/>
    <property type="match status" value="1"/>
</dbReference>
<dbReference type="InterPro" id="IPR005467">
    <property type="entry name" value="His_kinase_dom"/>
</dbReference>
<evidence type="ECO:0000256" key="2">
    <source>
        <dbReference type="ARBA" id="ARBA00012438"/>
    </source>
</evidence>
<dbReference type="SMART" id="SM00091">
    <property type="entry name" value="PAS"/>
    <property type="match status" value="2"/>
</dbReference>
<dbReference type="Pfam" id="PF13188">
    <property type="entry name" value="PAS_8"/>
    <property type="match status" value="1"/>
</dbReference>
<dbReference type="Gene3D" id="3.30.450.20">
    <property type="entry name" value="PAS domain"/>
    <property type="match status" value="3"/>
</dbReference>
<evidence type="ECO:0000256" key="7">
    <source>
        <dbReference type="ARBA" id="ARBA00022840"/>
    </source>
</evidence>
<feature type="domain" description="PAS" evidence="10">
    <location>
        <begin position="16"/>
        <end position="60"/>
    </location>
</feature>
<feature type="domain" description="PAS" evidence="10">
    <location>
        <begin position="274"/>
        <end position="347"/>
    </location>
</feature>
<comment type="caution">
    <text evidence="12">The sequence shown here is derived from an EMBL/GenBank/DDBJ whole genome shotgun (WGS) entry which is preliminary data.</text>
</comment>
<evidence type="ECO:0000256" key="5">
    <source>
        <dbReference type="ARBA" id="ARBA00022741"/>
    </source>
</evidence>
<dbReference type="CDD" id="cd00082">
    <property type="entry name" value="HisKA"/>
    <property type="match status" value="1"/>
</dbReference>
<gene>
    <name evidence="12" type="ORF">QYF49_05210</name>
</gene>
<keyword evidence="4" id="KW-0808">Transferase</keyword>
<name>A0ABT8E3E3_9BACL</name>
<dbReference type="PANTHER" id="PTHR43065:SF34">
    <property type="entry name" value="SPORULATION KINASE A"/>
    <property type="match status" value="1"/>
</dbReference>
<evidence type="ECO:0000256" key="6">
    <source>
        <dbReference type="ARBA" id="ARBA00022777"/>
    </source>
</evidence>
<keyword evidence="5" id="KW-0547">Nucleotide-binding</keyword>
<evidence type="ECO:0000259" key="10">
    <source>
        <dbReference type="PROSITE" id="PS50112"/>
    </source>
</evidence>
<dbReference type="EC" id="2.7.13.3" evidence="2"/>
<dbReference type="SUPFAM" id="SSF47384">
    <property type="entry name" value="Homodimeric domain of signal transducing histidine kinase"/>
    <property type="match status" value="1"/>
</dbReference>
<keyword evidence="3" id="KW-0597">Phosphoprotein</keyword>
<dbReference type="InterPro" id="IPR003594">
    <property type="entry name" value="HATPase_dom"/>
</dbReference>
<dbReference type="InterPro" id="IPR013655">
    <property type="entry name" value="PAS_fold_3"/>
</dbReference>
<dbReference type="EMBL" id="JAUHLN010000001">
    <property type="protein sequence ID" value="MDN4072428.1"/>
    <property type="molecule type" value="Genomic_DNA"/>
</dbReference>
<dbReference type="SUPFAM" id="SSF55785">
    <property type="entry name" value="PYP-like sensor domain (PAS domain)"/>
    <property type="match status" value="3"/>
</dbReference>
<keyword evidence="13" id="KW-1185">Reference proteome</keyword>
<dbReference type="InterPro" id="IPR013656">
    <property type="entry name" value="PAS_4"/>
</dbReference>
<sequence length="619" mass="70130">MKLIDESTGTGSAYYTAENIKNLFNAVASGVLILSSSAVIEHINSAACQMLGLSNAKVEGCSYKQAKFIALDETGSPLDFNNYPSQITLRTGQAIKDRIIGIVLSEKMSYHWYVVSTMPVCMDKESARQVVVTINPITGRGKIEEALRKSEEKFRSLVTSMEDTVFTLDKDLIHTGMYGKWMKKHKVNPDIYIGRSVREMFGHLKAGHEKVCSEVLTTGKSRFFEWGRSGDGKSFYYQAMISPLKTSDGNVYGIVGVSRDVTEQKRMELGLLESEERFRQFAENANDVFWMRDTATENYIYLSPSFEKVWGRNVRDIFEKRITFYDTVYPEDMDRISGTFESVPETEYEIEYRIVRPDNELRWVRSRAFPIYDEQGNIWRVAGIVEDITDLRDKEELLRKSDKLAVVGELAAGIAHEIRNPLTSIKGFIQLIKPDISRHVSEIILSELDRIESIINEFLILAKPHTDMVYKWNDINQFIRQTIVLLDSEANLNNVQFKTCLSDDLPLVRSEGNQIKQVLINVIKNAIEAMASGGTLKIKTSLHKEQVCLTIQDEGVGISEERLNRLGEPFYSNKEKGIGLGLMVSLKIIENHKGMISFSSKLNKGTTVTILLPVSKQAR</sequence>
<dbReference type="Pfam" id="PF08448">
    <property type="entry name" value="PAS_4"/>
    <property type="match status" value="1"/>
</dbReference>
<comment type="catalytic activity">
    <reaction evidence="1">
        <text>ATP + protein L-histidine = ADP + protein N-phospho-L-histidine.</text>
        <dbReference type="EC" id="2.7.13.3"/>
    </reaction>
</comment>
<dbReference type="Proteomes" id="UP001168694">
    <property type="component" value="Unassembled WGS sequence"/>
</dbReference>
<dbReference type="PANTHER" id="PTHR43065">
    <property type="entry name" value="SENSOR HISTIDINE KINASE"/>
    <property type="match status" value="1"/>
</dbReference>
<dbReference type="PRINTS" id="PR00344">
    <property type="entry name" value="BCTRLSENSOR"/>
</dbReference>
<dbReference type="InterPro" id="IPR036097">
    <property type="entry name" value="HisK_dim/P_sf"/>
</dbReference>
<dbReference type="SMART" id="SM00086">
    <property type="entry name" value="PAC"/>
    <property type="match status" value="2"/>
</dbReference>
<evidence type="ECO:0000313" key="13">
    <source>
        <dbReference type="Proteomes" id="UP001168694"/>
    </source>
</evidence>
<dbReference type="CDD" id="cd00130">
    <property type="entry name" value="PAS"/>
    <property type="match status" value="1"/>
</dbReference>
<keyword evidence="6" id="KW-0418">Kinase</keyword>
<dbReference type="InterPro" id="IPR001610">
    <property type="entry name" value="PAC"/>
</dbReference>
<dbReference type="Pfam" id="PF08447">
    <property type="entry name" value="PAS_3"/>
    <property type="match status" value="1"/>
</dbReference>
<evidence type="ECO:0000259" key="9">
    <source>
        <dbReference type="PROSITE" id="PS50109"/>
    </source>
</evidence>
<evidence type="ECO:0000259" key="11">
    <source>
        <dbReference type="PROSITE" id="PS50113"/>
    </source>
</evidence>
<dbReference type="Pfam" id="PF02518">
    <property type="entry name" value="HATPase_c"/>
    <property type="match status" value="1"/>
</dbReference>
<dbReference type="Pfam" id="PF00512">
    <property type="entry name" value="HisKA"/>
    <property type="match status" value="1"/>
</dbReference>
<evidence type="ECO:0000313" key="12">
    <source>
        <dbReference type="EMBL" id="MDN4072428.1"/>
    </source>
</evidence>
<feature type="domain" description="PAC" evidence="11">
    <location>
        <begin position="348"/>
        <end position="400"/>
    </location>
</feature>